<proteinExistence type="inferred from homology"/>
<evidence type="ECO:0000256" key="8">
    <source>
        <dbReference type="SAM" id="Phobius"/>
    </source>
</evidence>
<keyword evidence="7 8" id="KW-0472">Membrane</keyword>
<reference evidence="9" key="1">
    <citation type="submission" date="2020-10" db="EMBL/GenBank/DDBJ databases">
        <authorList>
            <person name="Gilroy R."/>
        </authorList>
    </citation>
    <scope>NUCLEOTIDE SEQUENCE</scope>
    <source>
        <strain evidence="9">G3-4614</strain>
    </source>
</reference>
<feature type="transmembrane region" description="Helical" evidence="8">
    <location>
        <begin position="478"/>
        <end position="501"/>
    </location>
</feature>
<name>A0A9D9E3I2_9BACT</name>
<evidence type="ECO:0000256" key="1">
    <source>
        <dbReference type="ARBA" id="ARBA00004651"/>
    </source>
</evidence>
<evidence type="ECO:0000256" key="2">
    <source>
        <dbReference type="ARBA" id="ARBA00010942"/>
    </source>
</evidence>
<keyword evidence="5 8" id="KW-0812">Transmembrane</keyword>
<dbReference type="AlphaFoldDB" id="A0A9D9E3I2"/>
<dbReference type="InterPro" id="IPR004763">
    <property type="entry name" value="CusA-like"/>
</dbReference>
<evidence type="ECO:0000256" key="6">
    <source>
        <dbReference type="ARBA" id="ARBA00022989"/>
    </source>
</evidence>
<dbReference type="GO" id="GO:0042910">
    <property type="term" value="F:xenobiotic transmembrane transporter activity"/>
    <property type="evidence" value="ECO:0007669"/>
    <property type="project" value="TreeGrafter"/>
</dbReference>
<comment type="subcellular location">
    <subcellularLocation>
        <location evidence="1">Cell membrane</location>
        <topology evidence="1">Multi-pass membrane protein</topology>
    </subcellularLocation>
</comment>
<dbReference type="SUPFAM" id="SSF82866">
    <property type="entry name" value="Multidrug efflux transporter AcrB transmembrane domain"/>
    <property type="match status" value="2"/>
</dbReference>
<evidence type="ECO:0000256" key="4">
    <source>
        <dbReference type="ARBA" id="ARBA00022475"/>
    </source>
</evidence>
<dbReference type="Proteomes" id="UP000823636">
    <property type="component" value="Unassembled WGS sequence"/>
</dbReference>
<dbReference type="GO" id="GO:0008324">
    <property type="term" value="F:monoatomic cation transmembrane transporter activity"/>
    <property type="evidence" value="ECO:0007669"/>
    <property type="project" value="InterPro"/>
</dbReference>
<sequence length="1034" mass="112619">MLNKIIRFSLDNRFSIILGALLLLIAGIYTARNMEVDVFPDLNAPTVVVMTEAAGFAPEEVERLITFPIETAVNGASGVRRVRSTSTTGFSIVWVEFDWGEDIYRARQIVSEKLSAVAGELPQAAGVPTMGPQTSILGEIMIISLTSDTIPLDELRTTADFTLRPRLLSIGGVAQVSVIGGGIKEYQILLHPWKMKYYGVTLAELLDKVQGINDNANGGILYQYGNEYIIRGSLTTLSPEDLAATVVKQTTDGHIHLSDVAEVRTGEKAPKLGVASTCGKPSVLLTVTKQPEAGTIELTAKIEQTLAAMKNNLPPGIEMRTDIFRQSDFIDNSIDNIQKSLYEGALFVILILLLFLMNLRITAISLVTIPLSLIITILVLNIMGLTINTMSIGGMAIAIGSLVDDAIVDVENVYKHLRKNAALSDGQKLPYMQVIYEASKEVRLPILNSTFIIVVSFLPLFFLTGIEGRMLVPLGTAFIISLFASTIIALTLTPVLCSYLLKREGTLATQKEPPFTRRLAALYQTTLTWALNHAGTIITLSAALFIISIAALFTMGRNFLPTFNEGSFTINISALPGLSLEESDKTGKLAEEILLTVPEIKSVARKTGRAELDEHALGVNTSEIEAPFTLSDRSKEQVIKEIRSKLSVIPGVNIEIGQPISHRIDAMLSGTQSNIAIKIFGDDLNKMHETGQEIKRSISGIPGVVDINVEQQIERPQLKITPKREMMARYGITPRMLSDDITVLLAGTTISQVYDGNNTYDVTVKLADSERNSIEAIKNMMIDTSDGKIPLCEVADITSTTGPNTINRENAERKIVVSANIAEGGVSSGVKKIKEKIEETITLPEGYHIEYGGQFESEAEASRRLSIMSFISLLIIFMLLYKQFGTLRQAGIVMINLPLALIGGVLTLKLTDGIISIPAIIGFISLFGIATRNGILLIDRYNHLRDEKHATLRQTIIQGSADRLNPILMTALTSALALIPLAVAGDLPGNEIQSPMAKVILGGLLTSTLLNIYIIPAVYMLTEKNKPTKHEKTI</sequence>
<dbReference type="PANTHER" id="PTHR32063:SF4">
    <property type="entry name" value="SLR6043 PROTEIN"/>
    <property type="match status" value="1"/>
</dbReference>
<dbReference type="Gene3D" id="1.20.1640.10">
    <property type="entry name" value="Multidrug efflux transporter AcrB transmembrane domain"/>
    <property type="match status" value="2"/>
</dbReference>
<feature type="transmembrane region" description="Helical" evidence="8">
    <location>
        <begin position="890"/>
        <end position="908"/>
    </location>
</feature>
<protein>
    <submittedName>
        <fullName evidence="9">Efflux RND transporter permease subunit</fullName>
    </submittedName>
</protein>
<dbReference type="Gene3D" id="3.30.70.1440">
    <property type="entry name" value="Multidrug efflux transporter AcrB pore domain"/>
    <property type="match status" value="1"/>
</dbReference>
<feature type="transmembrane region" description="Helical" evidence="8">
    <location>
        <begin position="967"/>
        <end position="987"/>
    </location>
</feature>
<dbReference type="SUPFAM" id="SSF82693">
    <property type="entry name" value="Multidrug efflux transporter AcrB pore domain, PN1, PN2, PC1 and PC2 subdomains"/>
    <property type="match status" value="2"/>
</dbReference>
<evidence type="ECO:0000256" key="3">
    <source>
        <dbReference type="ARBA" id="ARBA00022448"/>
    </source>
</evidence>
<gene>
    <name evidence="9" type="ORF">IAC54_02910</name>
</gene>
<feature type="transmembrane region" description="Helical" evidence="8">
    <location>
        <begin position="366"/>
        <end position="387"/>
    </location>
</feature>
<dbReference type="PRINTS" id="PR00702">
    <property type="entry name" value="ACRIFLAVINRP"/>
</dbReference>
<dbReference type="Gene3D" id="3.30.2090.10">
    <property type="entry name" value="Multidrug efflux transporter AcrB TolC docking domain, DN and DC subdomains"/>
    <property type="match status" value="2"/>
</dbReference>
<evidence type="ECO:0000313" key="10">
    <source>
        <dbReference type="Proteomes" id="UP000823636"/>
    </source>
</evidence>
<feature type="transmembrane region" description="Helical" evidence="8">
    <location>
        <begin position="446"/>
        <end position="466"/>
    </location>
</feature>
<evidence type="ECO:0000256" key="5">
    <source>
        <dbReference type="ARBA" id="ARBA00022692"/>
    </source>
</evidence>
<comment type="similarity">
    <text evidence="2">Belongs to the resistance-nodulation-cell division (RND) (TC 2.A.6) family.</text>
</comment>
<evidence type="ECO:0000313" key="9">
    <source>
        <dbReference type="EMBL" id="MBO8437835.1"/>
    </source>
</evidence>
<comment type="caution">
    <text evidence="9">The sequence shown here is derived from an EMBL/GenBank/DDBJ whole genome shotgun (WGS) entry which is preliminary data.</text>
</comment>
<dbReference type="NCBIfam" id="TIGR00914">
    <property type="entry name" value="2A0601"/>
    <property type="match status" value="1"/>
</dbReference>
<accession>A0A9D9E3I2</accession>
<dbReference type="PANTHER" id="PTHR32063">
    <property type="match status" value="1"/>
</dbReference>
<feature type="transmembrane region" description="Helical" evidence="8">
    <location>
        <begin position="915"/>
        <end position="938"/>
    </location>
</feature>
<evidence type="ECO:0000256" key="7">
    <source>
        <dbReference type="ARBA" id="ARBA00023136"/>
    </source>
</evidence>
<keyword evidence="4" id="KW-1003">Cell membrane</keyword>
<dbReference type="Pfam" id="PF00873">
    <property type="entry name" value="ACR_tran"/>
    <property type="match status" value="1"/>
</dbReference>
<feature type="transmembrane region" description="Helical" evidence="8">
    <location>
        <begin position="865"/>
        <end position="884"/>
    </location>
</feature>
<organism evidence="9 10">
    <name type="scientific">Candidatus Caccoplasma merdipullorum</name>
    <dbReference type="NCBI Taxonomy" id="2840718"/>
    <lineage>
        <taxon>Bacteria</taxon>
        <taxon>Pseudomonadati</taxon>
        <taxon>Bacteroidota</taxon>
        <taxon>Bacteroidia</taxon>
        <taxon>Bacteroidales</taxon>
        <taxon>Bacteroidaceae</taxon>
        <taxon>Bacteroidaceae incertae sedis</taxon>
        <taxon>Candidatus Caccoplasma</taxon>
    </lineage>
</organism>
<reference evidence="9" key="2">
    <citation type="journal article" date="2021" name="PeerJ">
        <title>Extensive microbial diversity within the chicken gut microbiome revealed by metagenomics and culture.</title>
        <authorList>
            <person name="Gilroy R."/>
            <person name="Ravi A."/>
            <person name="Getino M."/>
            <person name="Pursley I."/>
            <person name="Horton D.L."/>
            <person name="Alikhan N.F."/>
            <person name="Baker D."/>
            <person name="Gharbi K."/>
            <person name="Hall N."/>
            <person name="Watson M."/>
            <person name="Adriaenssens E.M."/>
            <person name="Foster-Nyarko E."/>
            <person name="Jarju S."/>
            <person name="Secka A."/>
            <person name="Antonio M."/>
            <person name="Oren A."/>
            <person name="Chaudhuri R.R."/>
            <person name="La Ragione R."/>
            <person name="Hildebrand F."/>
            <person name="Pallen M.J."/>
        </authorList>
    </citation>
    <scope>NUCLEOTIDE SEQUENCE</scope>
    <source>
        <strain evidence="9">G3-4614</strain>
    </source>
</reference>
<feature type="transmembrane region" description="Helical" evidence="8">
    <location>
        <begin position="999"/>
        <end position="1021"/>
    </location>
</feature>
<dbReference type="Gene3D" id="3.30.70.1320">
    <property type="entry name" value="Multidrug efflux transporter AcrB pore domain like"/>
    <property type="match status" value="1"/>
</dbReference>
<dbReference type="EMBL" id="JADIMW010000028">
    <property type="protein sequence ID" value="MBO8437835.1"/>
    <property type="molecule type" value="Genomic_DNA"/>
</dbReference>
<dbReference type="GO" id="GO:0005886">
    <property type="term" value="C:plasma membrane"/>
    <property type="evidence" value="ECO:0007669"/>
    <property type="project" value="UniProtKB-SubCell"/>
</dbReference>
<keyword evidence="6 8" id="KW-1133">Transmembrane helix</keyword>
<dbReference type="InterPro" id="IPR027463">
    <property type="entry name" value="AcrB_DN_DC_subdom"/>
</dbReference>
<dbReference type="Gene3D" id="3.30.70.1430">
    <property type="entry name" value="Multidrug efflux transporter AcrB pore domain"/>
    <property type="match status" value="2"/>
</dbReference>
<keyword evidence="3" id="KW-0813">Transport</keyword>
<dbReference type="SUPFAM" id="SSF82714">
    <property type="entry name" value="Multidrug efflux transporter AcrB TolC docking domain, DN and DC subdomains"/>
    <property type="match status" value="2"/>
</dbReference>
<dbReference type="InterPro" id="IPR001036">
    <property type="entry name" value="Acrflvin-R"/>
</dbReference>
<feature type="transmembrane region" description="Helical" evidence="8">
    <location>
        <begin position="533"/>
        <end position="553"/>
    </location>
</feature>